<organism evidence="1 2">
    <name type="scientific">Ephemerocybe angulata</name>
    <dbReference type="NCBI Taxonomy" id="980116"/>
    <lineage>
        <taxon>Eukaryota</taxon>
        <taxon>Fungi</taxon>
        <taxon>Dikarya</taxon>
        <taxon>Basidiomycota</taxon>
        <taxon>Agaricomycotina</taxon>
        <taxon>Agaricomycetes</taxon>
        <taxon>Agaricomycetidae</taxon>
        <taxon>Agaricales</taxon>
        <taxon>Agaricineae</taxon>
        <taxon>Psathyrellaceae</taxon>
        <taxon>Ephemerocybe</taxon>
    </lineage>
</organism>
<gene>
    <name evidence="1" type="ORF">DFP72DRAFT_460574</name>
</gene>
<evidence type="ECO:0000313" key="1">
    <source>
        <dbReference type="EMBL" id="KAF6740852.1"/>
    </source>
</evidence>
<protein>
    <submittedName>
        <fullName evidence="1">Uncharacterized protein</fullName>
    </submittedName>
</protein>
<reference evidence="1 2" key="1">
    <citation type="submission" date="2020-07" db="EMBL/GenBank/DDBJ databases">
        <title>Comparative genomics of pyrophilous fungi reveals a link between fire events and developmental genes.</title>
        <authorList>
            <consortium name="DOE Joint Genome Institute"/>
            <person name="Steindorff A.S."/>
            <person name="Carver A."/>
            <person name="Calhoun S."/>
            <person name="Stillman K."/>
            <person name="Liu H."/>
            <person name="Lipzen A."/>
            <person name="Pangilinan J."/>
            <person name="Labutti K."/>
            <person name="Bruns T.D."/>
            <person name="Grigoriev I.V."/>
        </authorList>
    </citation>
    <scope>NUCLEOTIDE SEQUENCE [LARGE SCALE GENOMIC DNA]</scope>
    <source>
        <strain evidence="1 2">CBS 144469</strain>
    </source>
</reference>
<dbReference type="Proteomes" id="UP000521943">
    <property type="component" value="Unassembled WGS sequence"/>
</dbReference>
<comment type="caution">
    <text evidence="1">The sequence shown here is derived from an EMBL/GenBank/DDBJ whole genome shotgun (WGS) entry which is preliminary data.</text>
</comment>
<dbReference type="AlphaFoldDB" id="A0A8H6LU15"/>
<dbReference type="EMBL" id="JACGCI010000453">
    <property type="protein sequence ID" value="KAF6740852.1"/>
    <property type="molecule type" value="Genomic_DNA"/>
</dbReference>
<accession>A0A8H6LU15</accession>
<evidence type="ECO:0000313" key="2">
    <source>
        <dbReference type="Proteomes" id="UP000521943"/>
    </source>
</evidence>
<proteinExistence type="predicted"/>
<name>A0A8H6LU15_9AGAR</name>
<sequence length="112" mass="13240">MSASSSLLIYAYLDALSTVLLDSAPLRYLLTRRWDRPSPPIHLQNRILRYTTLRDTKRLATVKRHQCCETRLKIAEIREQARQVAHRTRWMERALEGVGWRIRLVRNPNMLS</sequence>
<keyword evidence="2" id="KW-1185">Reference proteome</keyword>